<feature type="region of interest" description="Disordered" evidence="1">
    <location>
        <begin position="1"/>
        <end position="86"/>
    </location>
</feature>
<proteinExistence type="predicted"/>
<organism evidence="2">
    <name type="scientific">Puccinia triticina (isolate 1-1 / race 1 (BBBD))</name>
    <name type="common">Brown leaf rust fungus</name>
    <dbReference type="NCBI Taxonomy" id="630390"/>
    <lineage>
        <taxon>Eukaryota</taxon>
        <taxon>Fungi</taxon>
        <taxon>Dikarya</taxon>
        <taxon>Basidiomycota</taxon>
        <taxon>Pucciniomycotina</taxon>
        <taxon>Pucciniomycetes</taxon>
        <taxon>Pucciniales</taxon>
        <taxon>Pucciniaceae</taxon>
        <taxon>Puccinia</taxon>
    </lineage>
</organism>
<dbReference type="Proteomes" id="UP000005240">
    <property type="component" value="Unassembled WGS sequence"/>
</dbReference>
<dbReference type="EnsemblFungi" id="PTTG_07135-t43_1">
    <property type="protein sequence ID" value="PTTG_07135-t43_1-p1"/>
    <property type="gene ID" value="PTTG_07135"/>
</dbReference>
<accession>A0A180GEU7</accession>
<sequence length="317" mass="34715">MKEALDHVKRLAQANPEDTPNLNKPLIQQEIAKTLMLKPQKPKKSKTVTTTDCATRSSSKAPTESRPLTGQSTPKEGPLATCKEGQLSGGNTLASLCRDLIGNPRGDGTGLSKPKPQPVTNAPPVSLAPPAIQKAGAVAIAGLNSVEGKTLAGGANTTPGGIVFDDNARLTSHNVGFTPFFKKNLVELRTPLPLTIFNKVWQDKVILHYSQKRSRADETNVDKDRYTGYPYPCEYTQTYAKWSINHQGFYDALIEIANYPKFTGWLLLHKRHCNRLVTQHGFMTNLRYDMVLQACLGTYPTPAWPSASGGWVCAQRT</sequence>
<reference evidence="2" key="2">
    <citation type="submission" date="2016-05" db="EMBL/GenBank/DDBJ databases">
        <title>Comparative analysis highlights variable genome content of wheat rusts and divergence of the mating loci.</title>
        <authorList>
            <person name="Cuomo C.A."/>
            <person name="Bakkeren G."/>
            <person name="Szabo L."/>
            <person name="Khalil H."/>
            <person name="Joly D."/>
            <person name="Goldberg J."/>
            <person name="Young S."/>
            <person name="Zeng Q."/>
            <person name="Fellers J."/>
        </authorList>
    </citation>
    <scope>NUCLEOTIDE SEQUENCE [LARGE SCALE GENOMIC DNA]</scope>
    <source>
        <strain evidence="2">1-1 BBBD Race 1</strain>
    </source>
</reference>
<evidence type="ECO:0000313" key="2">
    <source>
        <dbReference type="EMBL" id="OAV91246.1"/>
    </source>
</evidence>
<protein>
    <submittedName>
        <fullName evidence="2 3">Uncharacterized protein</fullName>
    </submittedName>
</protein>
<evidence type="ECO:0000256" key="1">
    <source>
        <dbReference type="SAM" id="MobiDB-lite"/>
    </source>
</evidence>
<reference evidence="3 4" key="3">
    <citation type="journal article" date="2017" name="G3 (Bethesda)">
        <title>Comparative analysis highlights variable genome content of wheat rusts and divergence of the mating loci.</title>
        <authorList>
            <person name="Cuomo C.A."/>
            <person name="Bakkeren G."/>
            <person name="Khalil H.B."/>
            <person name="Panwar V."/>
            <person name="Joly D."/>
            <person name="Linning R."/>
            <person name="Sakthikumar S."/>
            <person name="Song X."/>
            <person name="Adiconis X."/>
            <person name="Fan L."/>
            <person name="Goldberg J.M."/>
            <person name="Levin J.Z."/>
            <person name="Young S."/>
            <person name="Zeng Q."/>
            <person name="Anikster Y."/>
            <person name="Bruce M."/>
            <person name="Wang M."/>
            <person name="Yin C."/>
            <person name="McCallum B."/>
            <person name="Szabo L.J."/>
            <person name="Hulbert S."/>
            <person name="Chen X."/>
            <person name="Fellers J.P."/>
        </authorList>
    </citation>
    <scope>NUCLEOTIDE SEQUENCE</scope>
    <source>
        <strain evidence="4">Isolate 1-1 / race 1 (BBBD)</strain>
        <strain evidence="3">isolate 1-1 / race 1 (BBBD)</strain>
    </source>
</reference>
<evidence type="ECO:0000313" key="3">
    <source>
        <dbReference type="EnsemblFungi" id="PTTG_07135-t43_1-p1"/>
    </source>
</evidence>
<dbReference type="AlphaFoldDB" id="A0A180GEU7"/>
<reference evidence="3" key="4">
    <citation type="submission" date="2025-05" db="UniProtKB">
        <authorList>
            <consortium name="EnsemblFungi"/>
        </authorList>
    </citation>
    <scope>IDENTIFICATION</scope>
    <source>
        <strain evidence="3">isolate 1-1 / race 1 (BBBD)</strain>
    </source>
</reference>
<dbReference type="VEuPathDB" id="FungiDB:PTTG_07135"/>
<evidence type="ECO:0000313" key="4">
    <source>
        <dbReference type="Proteomes" id="UP000005240"/>
    </source>
</evidence>
<feature type="compositionally biased region" description="Polar residues" evidence="1">
    <location>
        <begin position="47"/>
        <end position="74"/>
    </location>
</feature>
<reference evidence="2" key="1">
    <citation type="submission" date="2009-11" db="EMBL/GenBank/DDBJ databases">
        <authorList>
            <consortium name="The Broad Institute Genome Sequencing Platform"/>
            <person name="Ward D."/>
            <person name="Feldgarden M."/>
            <person name="Earl A."/>
            <person name="Young S.K."/>
            <person name="Zeng Q."/>
            <person name="Koehrsen M."/>
            <person name="Alvarado L."/>
            <person name="Berlin A."/>
            <person name="Bochicchio J."/>
            <person name="Borenstein D."/>
            <person name="Chapman S.B."/>
            <person name="Chen Z."/>
            <person name="Engels R."/>
            <person name="Freedman E."/>
            <person name="Gellesch M."/>
            <person name="Goldberg J."/>
            <person name="Griggs A."/>
            <person name="Gujja S."/>
            <person name="Heilman E."/>
            <person name="Heiman D."/>
            <person name="Hepburn T."/>
            <person name="Howarth C."/>
            <person name="Jen D."/>
            <person name="Larson L."/>
            <person name="Lewis B."/>
            <person name="Mehta T."/>
            <person name="Park D."/>
            <person name="Pearson M."/>
            <person name="Roberts A."/>
            <person name="Saif S."/>
            <person name="Shea T."/>
            <person name="Shenoy N."/>
            <person name="Sisk P."/>
            <person name="Stolte C."/>
            <person name="Sykes S."/>
            <person name="Thomson T."/>
            <person name="Walk T."/>
            <person name="White J."/>
            <person name="Yandava C."/>
            <person name="Izard J."/>
            <person name="Baranova O.V."/>
            <person name="Blanton J.M."/>
            <person name="Tanner A.C."/>
            <person name="Dewhirst F.E."/>
            <person name="Haas B."/>
            <person name="Nusbaum C."/>
            <person name="Birren B."/>
        </authorList>
    </citation>
    <scope>NUCLEOTIDE SEQUENCE [LARGE SCALE GENOMIC DNA]</scope>
    <source>
        <strain evidence="2">1-1 BBBD Race 1</strain>
    </source>
</reference>
<feature type="region of interest" description="Disordered" evidence="1">
    <location>
        <begin position="99"/>
        <end position="127"/>
    </location>
</feature>
<name>A0A180GEU7_PUCT1</name>
<gene>
    <name evidence="2" type="ORF">PTTG_07135</name>
</gene>
<dbReference type="EMBL" id="ADAS02000084">
    <property type="protein sequence ID" value="OAV91246.1"/>
    <property type="molecule type" value="Genomic_DNA"/>
</dbReference>
<keyword evidence="4" id="KW-1185">Reference proteome</keyword>